<protein>
    <recommendedName>
        <fullName evidence="1">DUF4145 domain-containing protein</fullName>
    </recommendedName>
</protein>
<dbReference type="Proteomes" id="UP000835242">
    <property type="component" value="Chromosome"/>
</dbReference>
<organism evidence="2 3">
    <name type="scientific">Xanthomonas arboricola</name>
    <dbReference type="NCBI Taxonomy" id="56448"/>
    <lineage>
        <taxon>Bacteria</taxon>
        <taxon>Pseudomonadati</taxon>
        <taxon>Pseudomonadota</taxon>
        <taxon>Gammaproteobacteria</taxon>
        <taxon>Lysobacterales</taxon>
        <taxon>Lysobacteraceae</taxon>
        <taxon>Xanthomonas</taxon>
    </lineage>
</organism>
<dbReference type="EMBL" id="HG992337">
    <property type="protein sequence ID" value="CAE6689797.1"/>
    <property type="molecule type" value="Genomic_DNA"/>
</dbReference>
<dbReference type="InterPro" id="IPR025285">
    <property type="entry name" value="DUF4145"/>
</dbReference>
<dbReference type="EMBL" id="HG992337">
    <property type="protein sequence ID" value="CAE6689774.1"/>
    <property type="molecule type" value="Genomic_DNA"/>
</dbReference>
<evidence type="ECO:0000313" key="2">
    <source>
        <dbReference type="EMBL" id="CAE6689797.1"/>
    </source>
</evidence>
<dbReference type="Pfam" id="PF13643">
    <property type="entry name" value="DUF4145"/>
    <property type="match status" value="1"/>
</dbReference>
<feature type="domain" description="DUF4145" evidence="1">
    <location>
        <begin position="101"/>
        <end position="174"/>
    </location>
</feature>
<evidence type="ECO:0000259" key="1">
    <source>
        <dbReference type="Pfam" id="PF13643"/>
    </source>
</evidence>
<proteinExistence type="predicted"/>
<dbReference type="AlphaFoldDB" id="A0AAU9HL79"/>
<accession>A0AAU9HL79</accession>
<reference evidence="2 3" key="1">
    <citation type="submission" date="2021-02" db="EMBL/GenBank/DDBJ databases">
        <authorList>
            <person name="Pothier F. J."/>
        </authorList>
    </citation>
    <scope>NUCLEOTIDE SEQUENCE [LARGE SCALE GENOMIC DNA]</scope>
    <source>
        <strain evidence="2 3">1314c</strain>
    </source>
</reference>
<evidence type="ECO:0000313" key="3">
    <source>
        <dbReference type="Proteomes" id="UP000835242"/>
    </source>
</evidence>
<gene>
    <name evidence="2" type="ORF">XA1314C_01490</name>
</gene>
<sequence>MAFEYFPPQLGKGEYHCPYCNVYAKQFYAHLSTFRDFPWSSVVDHQSPFDSLLPQNWIVTRCQRCETVALWIGNNLVYPKRTIAPPPSDDLLQEIKNDYLEAANILSESPRAAAALLRLALQKLCVQLGEKGENINDDIKALVAKGLNPLVQKSLDALRITGNNAVHPGEINLTEQPERVFKLFDLINFIANKLITEPKEIESFYGALPADALSAVERRDKKSQEG</sequence>
<dbReference type="RefSeq" id="WP_228600333.1">
    <property type="nucleotide sequence ID" value="NZ_HG992337.1"/>
</dbReference>
<name>A0AAU9HL79_9XANT</name>